<dbReference type="Proteomes" id="UP000287766">
    <property type="component" value="Unassembled WGS sequence"/>
</dbReference>
<dbReference type="AlphaFoldDB" id="A0A7Z6ZUW7"/>
<sequence>MIPRWRGFTLIELLVVLAIVGVALSLIGPVGINQYERMQVTEDREKFLRQLDAIEFNAFTMDAEVVVELQGQALRVLAGEQVLQARTFEHLRFPNQVLTLNSHGYWSPNEVRWVEADSPRRQPLNPPAIQEAFDAD</sequence>
<evidence type="ECO:0000313" key="2">
    <source>
        <dbReference type="EMBL" id="RUO41656.1"/>
    </source>
</evidence>
<feature type="region of interest" description="Disordered" evidence="1">
    <location>
        <begin position="117"/>
        <end position="136"/>
    </location>
</feature>
<dbReference type="PROSITE" id="PS00409">
    <property type="entry name" value="PROKAR_NTER_METHYL"/>
    <property type="match status" value="1"/>
</dbReference>
<evidence type="ECO:0000256" key="1">
    <source>
        <dbReference type="SAM" id="MobiDB-lite"/>
    </source>
</evidence>
<protein>
    <recommendedName>
        <fullName evidence="4">Prepilin-type N-terminal cleavage/methylation domain-containing protein</fullName>
    </recommendedName>
</protein>
<reference evidence="3" key="1">
    <citation type="journal article" date="2018" name="Front. Microbiol.">
        <title>Genome-Based Analysis Reveals the Taxonomy and Diversity of the Family Idiomarinaceae.</title>
        <authorList>
            <person name="Liu Y."/>
            <person name="Lai Q."/>
            <person name="Shao Z."/>
        </authorList>
    </citation>
    <scope>NUCLEOTIDE SEQUENCE [LARGE SCALE GENOMIC DNA]</scope>
    <source>
        <strain evidence="3">KYW314</strain>
    </source>
</reference>
<dbReference type="SUPFAM" id="SSF54523">
    <property type="entry name" value="Pili subunits"/>
    <property type="match status" value="1"/>
</dbReference>
<dbReference type="RefSeq" id="WP_169930391.1">
    <property type="nucleotide sequence ID" value="NZ_PIPR01000001.1"/>
</dbReference>
<dbReference type="EMBL" id="PIPR01000001">
    <property type="protein sequence ID" value="RUO41656.1"/>
    <property type="molecule type" value="Genomic_DNA"/>
</dbReference>
<comment type="caution">
    <text evidence="2">The sequence shown here is derived from an EMBL/GenBank/DDBJ whole genome shotgun (WGS) entry which is preliminary data.</text>
</comment>
<dbReference type="Gene3D" id="3.30.700.10">
    <property type="entry name" value="Glycoprotein, Type 4 Pilin"/>
    <property type="match status" value="1"/>
</dbReference>
<dbReference type="InterPro" id="IPR045584">
    <property type="entry name" value="Pilin-like"/>
</dbReference>
<dbReference type="Pfam" id="PF07963">
    <property type="entry name" value="N_methyl"/>
    <property type="match status" value="1"/>
</dbReference>
<dbReference type="InterPro" id="IPR012902">
    <property type="entry name" value="N_methyl_site"/>
</dbReference>
<evidence type="ECO:0008006" key="4">
    <source>
        <dbReference type="Google" id="ProtNLM"/>
    </source>
</evidence>
<gene>
    <name evidence="2" type="ORF">CWE22_05730</name>
</gene>
<evidence type="ECO:0000313" key="3">
    <source>
        <dbReference type="Proteomes" id="UP000287766"/>
    </source>
</evidence>
<proteinExistence type="predicted"/>
<name>A0A7Z6ZUW7_9GAMM</name>
<accession>A0A7Z6ZUW7</accession>
<keyword evidence="3" id="KW-1185">Reference proteome</keyword>
<dbReference type="NCBIfam" id="TIGR02532">
    <property type="entry name" value="IV_pilin_GFxxxE"/>
    <property type="match status" value="1"/>
</dbReference>
<organism evidence="2 3">
    <name type="scientific">Pseudidiomarina aestuarii</name>
    <dbReference type="NCBI Taxonomy" id="624146"/>
    <lineage>
        <taxon>Bacteria</taxon>
        <taxon>Pseudomonadati</taxon>
        <taxon>Pseudomonadota</taxon>
        <taxon>Gammaproteobacteria</taxon>
        <taxon>Alteromonadales</taxon>
        <taxon>Idiomarinaceae</taxon>
        <taxon>Pseudidiomarina</taxon>
    </lineage>
</organism>